<dbReference type="InterPro" id="IPR004299">
    <property type="entry name" value="MBOAT_fam"/>
</dbReference>
<keyword evidence="2" id="KW-0808">Transferase</keyword>
<protein>
    <submittedName>
        <fullName evidence="10">Lysophospholipid acyltransferase 6-like</fullName>
    </submittedName>
</protein>
<keyword evidence="9" id="KW-1185">Reference proteome</keyword>
<gene>
    <name evidence="10" type="primary">LOC108669745</name>
</gene>
<dbReference type="GeneID" id="108669745"/>
<keyword evidence="3 8" id="KW-0812">Transmembrane</keyword>
<evidence type="ECO:0000256" key="5">
    <source>
        <dbReference type="ARBA" id="ARBA00023136"/>
    </source>
</evidence>
<feature type="transmembrane region" description="Helical" evidence="8">
    <location>
        <begin position="185"/>
        <end position="204"/>
    </location>
</feature>
<keyword evidence="6" id="KW-0012">Acyltransferase</keyword>
<dbReference type="GO" id="GO:0030258">
    <property type="term" value="P:lipid modification"/>
    <property type="evidence" value="ECO:0007669"/>
    <property type="project" value="TreeGrafter"/>
</dbReference>
<comment type="subcellular location">
    <subcellularLocation>
        <location evidence="1">Membrane</location>
        <topology evidence="1">Multi-pass membrane protein</topology>
    </subcellularLocation>
</comment>
<feature type="transmembrane region" description="Helical" evidence="8">
    <location>
        <begin position="149"/>
        <end position="173"/>
    </location>
</feature>
<feature type="transmembrane region" description="Helical" evidence="8">
    <location>
        <begin position="20"/>
        <end position="40"/>
    </location>
</feature>
<evidence type="ECO:0000256" key="6">
    <source>
        <dbReference type="ARBA" id="ARBA00023315"/>
    </source>
</evidence>
<sequence length="263" mass="29825">MKKERAQETVQKRFARHLYYTAWLLAEAGCNIGGLGYSGLDKHGHHTWHGASNVDIVGVEFGTSLRVILDSWNSKTVIWLRYAAYERLPSKYQVAGTYTLSSMWHGFYPGYYCTFFTANLMTLASRAARRSVRPLVVLLQGGEEGWVMTSYHVVTWFMGRLILSYCVFSFVLLRFWPSVNVYWDLMFYMHIIALLCIYVLPVVLPPPKRSKASAGDPSINGVASDSNGHAFRADREPSNNTATTERVEDATMRVTPKAFDKQV</sequence>
<evidence type="ECO:0000256" key="7">
    <source>
        <dbReference type="SAM" id="MobiDB-lite"/>
    </source>
</evidence>
<dbReference type="GO" id="GO:0016020">
    <property type="term" value="C:membrane"/>
    <property type="evidence" value="ECO:0007669"/>
    <property type="project" value="UniProtKB-SubCell"/>
</dbReference>
<keyword evidence="4 8" id="KW-1133">Transmembrane helix</keyword>
<dbReference type="AlphaFoldDB" id="A0A8B7NG87"/>
<proteinExistence type="predicted"/>
<dbReference type="PANTHER" id="PTHR13906:SF4">
    <property type="entry name" value="LYSOPHOSPHOLIPID ACYLTRANSFERASE 6"/>
    <property type="match status" value="1"/>
</dbReference>
<evidence type="ECO:0000256" key="3">
    <source>
        <dbReference type="ARBA" id="ARBA00022692"/>
    </source>
</evidence>
<evidence type="ECO:0000256" key="2">
    <source>
        <dbReference type="ARBA" id="ARBA00022679"/>
    </source>
</evidence>
<feature type="region of interest" description="Disordered" evidence="7">
    <location>
        <begin position="211"/>
        <end position="263"/>
    </location>
</feature>
<evidence type="ECO:0000256" key="8">
    <source>
        <dbReference type="SAM" id="Phobius"/>
    </source>
</evidence>
<dbReference type="OrthoDB" id="286734at2759"/>
<reference evidence="10" key="1">
    <citation type="submission" date="2025-08" db="UniProtKB">
        <authorList>
            <consortium name="RefSeq"/>
        </authorList>
    </citation>
    <scope>IDENTIFICATION</scope>
    <source>
        <tissue evidence="10">Whole organism</tissue>
    </source>
</reference>
<feature type="transmembrane region" description="Helical" evidence="8">
    <location>
        <begin position="109"/>
        <end position="128"/>
    </location>
</feature>
<dbReference type="OMA" id="HWIMITI"/>
<evidence type="ECO:0000313" key="9">
    <source>
        <dbReference type="Proteomes" id="UP000694843"/>
    </source>
</evidence>
<dbReference type="Proteomes" id="UP000694843">
    <property type="component" value="Unplaced"/>
</dbReference>
<keyword evidence="5 8" id="KW-0472">Membrane</keyword>
<dbReference type="GO" id="GO:0016746">
    <property type="term" value="F:acyltransferase activity"/>
    <property type="evidence" value="ECO:0007669"/>
    <property type="project" value="UniProtKB-KW"/>
</dbReference>
<evidence type="ECO:0000256" key="4">
    <source>
        <dbReference type="ARBA" id="ARBA00022989"/>
    </source>
</evidence>
<dbReference type="Pfam" id="PF03062">
    <property type="entry name" value="MBOAT"/>
    <property type="match status" value="1"/>
</dbReference>
<accession>A0A8B7NG87</accession>
<dbReference type="KEGG" id="hazt:108669745"/>
<evidence type="ECO:0000313" key="10">
    <source>
        <dbReference type="RefSeq" id="XP_018012640.1"/>
    </source>
</evidence>
<evidence type="ECO:0000256" key="1">
    <source>
        <dbReference type="ARBA" id="ARBA00004141"/>
    </source>
</evidence>
<dbReference type="PANTHER" id="PTHR13906">
    <property type="entry name" value="PORCUPINE"/>
    <property type="match status" value="1"/>
</dbReference>
<dbReference type="RefSeq" id="XP_018012640.1">
    <property type="nucleotide sequence ID" value="XM_018157151.1"/>
</dbReference>
<dbReference type="InterPro" id="IPR049941">
    <property type="entry name" value="LPLAT_7/PORCN-like"/>
</dbReference>
<organism evidence="9 10">
    <name type="scientific">Hyalella azteca</name>
    <name type="common">Amphipod</name>
    <dbReference type="NCBI Taxonomy" id="294128"/>
    <lineage>
        <taxon>Eukaryota</taxon>
        <taxon>Metazoa</taxon>
        <taxon>Ecdysozoa</taxon>
        <taxon>Arthropoda</taxon>
        <taxon>Crustacea</taxon>
        <taxon>Multicrustacea</taxon>
        <taxon>Malacostraca</taxon>
        <taxon>Eumalacostraca</taxon>
        <taxon>Peracarida</taxon>
        <taxon>Amphipoda</taxon>
        <taxon>Senticaudata</taxon>
        <taxon>Talitrida</taxon>
        <taxon>Talitroidea</taxon>
        <taxon>Hyalellidae</taxon>
        <taxon>Hyalella</taxon>
    </lineage>
</organism>
<name>A0A8B7NG87_HYAAZ</name>